<evidence type="ECO:0000256" key="4">
    <source>
        <dbReference type="ARBA" id="ARBA00022729"/>
    </source>
</evidence>
<accession>J9D2N0</accession>
<dbReference type="GO" id="GO:0006508">
    <property type="term" value="P:proteolysis"/>
    <property type="evidence" value="ECO:0007669"/>
    <property type="project" value="UniProtKB-KW"/>
</dbReference>
<comment type="similarity">
    <text evidence="1">Belongs to the peptidase S46 family.</text>
</comment>
<dbReference type="InterPro" id="IPR009003">
    <property type="entry name" value="Peptidase_S1_PA"/>
</dbReference>
<dbReference type="PANTHER" id="PTHR38469:SF1">
    <property type="entry name" value="PERIPLASMIC PEPTIDASE SUBFAMILY S1B"/>
    <property type="match status" value="1"/>
</dbReference>
<dbReference type="Gene3D" id="2.40.10.10">
    <property type="entry name" value="Trypsin-like serine proteases"/>
    <property type="match status" value="1"/>
</dbReference>
<dbReference type="GO" id="GO:0008239">
    <property type="term" value="F:dipeptidyl-peptidase activity"/>
    <property type="evidence" value="ECO:0007669"/>
    <property type="project" value="InterPro"/>
</dbReference>
<name>J9D2N0_9ZZZZ</name>
<gene>
    <name evidence="6" type="ORF">EVA_05005</name>
</gene>
<sequence length="712" mass="80921">MKKIIGLCLALFMATTGVRADEGMWLLKLMKQQHLEDSLSKAGLQLPPEALYSETSPSLRDCIGIFGNGCTGEIISPEGLVLTNNHCGFGYIHAISTLEHNYLQDGYFAKNRSEELAVPGLDFTFVLRIVDVTAEVNKAAAKEGVDEYTAQSQSFLEPLAEKLLKKSDLKKKKGITVRIVPYFGGNQFYLFYEQAYPDVRLVANPPQNIAQFGFNQDNWMWPRHNADFMMFRIYADANGEPAAYSKDNQPLACRKHLPISLRGVEAGDYTMIMGFPGRTSRYLTAAEVELRTQSMNYPINLAGEAQLTYMKQLMDNDSVLNLKLADEYMSLGNMVKNFGGMNESVKKTGLINIKKAEEKAFLDFAHKSGKPEYQHIISRIDSMVTAVKDSLYDYYLFTYTIGQQKFQVPTTLVNDLINALEKNKEKDINAAKEALNKAFATVEATDLDLDHQMMELLFPYWQQHNRLGLQPDFLKDKATALAYYEKLYTASIFRSRTTLDAFLKQPSAEVLKNDPLYLHWKNFNDFQQKQFGDVLNHYTKKSAELDKIYTRGLCEMYNWAKAPDANFTLRMTYGHIKGYEPRDAVSYHWCTVLDGMLEKENPKDPDYVMNEKLRQLYAAKDFGRYARKDGKLPTCFLSNNDITGGNSGSPVMNAKGELIGLAFDGNIESLSSDLRFNPALQRCINVDIRYVLFLVDHFGGSKYLFDEMEIRQ</sequence>
<dbReference type="InterPro" id="IPR043504">
    <property type="entry name" value="Peptidase_S1_PA_chymotrypsin"/>
</dbReference>
<evidence type="ECO:0000313" key="6">
    <source>
        <dbReference type="EMBL" id="EJX06886.1"/>
    </source>
</evidence>
<dbReference type="PANTHER" id="PTHR38469">
    <property type="entry name" value="PERIPLASMIC PEPTIDASE SUBFAMILY S1B"/>
    <property type="match status" value="1"/>
</dbReference>
<dbReference type="Pfam" id="PF10459">
    <property type="entry name" value="Peptidase_S46"/>
    <property type="match status" value="1"/>
</dbReference>
<evidence type="ECO:0000256" key="2">
    <source>
        <dbReference type="ARBA" id="ARBA00022438"/>
    </source>
</evidence>
<keyword evidence="5" id="KW-0378">Hydrolase</keyword>
<evidence type="ECO:0000256" key="5">
    <source>
        <dbReference type="ARBA" id="ARBA00022801"/>
    </source>
</evidence>
<comment type="caution">
    <text evidence="6">The sequence shown here is derived from an EMBL/GenBank/DDBJ whole genome shotgun (WGS) entry which is preliminary data.</text>
</comment>
<evidence type="ECO:0008006" key="7">
    <source>
        <dbReference type="Google" id="ProtNLM"/>
    </source>
</evidence>
<dbReference type="InterPro" id="IPR019500">
    <property type="entry name" value="Pep_S46"/>
</dbReference>
<keyword evidence="3" id="KW-0645">Protease</keyword>
<evidence type="ECO:0000256" key="3">
    <source>
        <dbReference type="ARBA" id="ARBA00022670"/>
    </source>
</evidence>
<proteinExistence type="inferred from homology"/>
<protein>
    <recommendedName>
        <fullName evidence="7">Dipeptidyl-peptidase</fullName>
    </recommendedName>
</protein>
<organism evidence="6">
    <name type="scientific">gut metagenome</name>
    <dbReference type="NCBI Taxonomy" id="749906"/>
    <lineage>
        <taxon>unclassified sequences</taxon>
        <taxon>metagenomes</taxon>
        <taxon>organismal metagenomes</taxon>
    </lineage>
</organism>
<evidence type="ECO:0000256" key="1">
    <source>
        <dbReference type="ARBA" id="ARBA00010491"/>
    </source>
</evidence>
<keyword evidence="2" id="KW-0031">Aminopeptidase</keyword>
<keyword evidence="4" id="KW-0732">Signal</keyword>
<dbReference type="GO" id="GO:0070009">
    <property type="term" value="F:serine-type aminopeptidase activity"/>
    <property type="evidence" value="ECO:0007669"/>
    <property type="project" value="InterPro"/>
</dbReference>
<dbReference type="AlphaFoldDB" id="J9D2N0"/>
<dbReference type="EMBL" id="AMCI01001029">
    <property type="protein sequence ID" value="EJX06886.1"/>
    <property type="molecule type" value="Genomic_DNA"/>
</dbReference>
<dbReference type="SUPFAM" id="SSF50494">
    <property type="entry name" value="Trypsin-like serine proteases"/>
    <property type="match status" value="1"/>
</dbReference>
<reference evidence="6" key="1">
    <citation type="journal article" date="2012" name="PLoS ONE">
        <title>Gene sets for utilization of primary and secondary nutrition supplies in the distal gut of endangered iberian lynx.</title>
        <authorList>
            <person name="Alcaide M."/>
            <person name="Messina E."/>
            <person name="Richter M."/>
            <person name="Bargiela R."/>
            <person name="Peplies J."/>
            <person name="Huws S.A."/>
            <person name="Newbold C.J."/>
            <person name="Golyshin P.N."/>
            <person name="Simon M.A."/>
            <person name="Lopez G."/>
            <person name="Yakimov M.M."/>
            <person name="Ferrer M."/>
        </authorList>
    </citation>
    <scope>NUCLEOTIDE SEQUENCE</scope>
</reference>